<gene>
    <name evidence="2" type="primary">Cnig_chr_X.g23290</name>
    <name evidence="2" type="ORF">B9Z55_023290</name>
</gene>
<dbReference type="PANTHER" id="PTHR34228">
    <property type="entry name" value="PROTEIN CBG09474-RELATED"/>
    <property type="match status" value="1"/>
</dbReference>
<comment type="caution">
    <text evidence="2">The sequence shown here is derived from an EMBL/GenBank/DDBJ whole genome shotgun (WGS) entry which is preliminary data.</text>
</comment>
<sequence length="117" mass="13313">MRIGLLLLLTHCTIAAEWHCGSGRVSTAIAWTLSLPATDREYINTCCKAHDEQYDRIQNGTSLLTTQESDLLFSRCLQSSSYRQNWKKGRHWQSNLKSSSTTTNPILWMLPKTTQPV</sequence>
<evidence type="ECO:0000313" key="2">
    <source>
        <dbReference type="EMBL" id="PIC16826.1"/>
    </source>
</evidence>
<reference evidence="3" key="1">
    <citation type="submission" date="2017-10" db="EMBL/GenBank/DDBJ databases">
        <title>Rapid genome shrinkage in a self-fertile nematode reveals novel sperm competition proteins.</title>
        <authorList>
            <person name="Yin D."/>
            <person name="Schwarz E.M."/>
            <person name="Thomas C.G."/>
            <person name="Felde R.L."/>
            <person name="Korf I.F."/>
            <person name="Cutter A.D."/>
            <person name="Schartner C.M."/>
            <person name="Ralston E.J."/>
            <person name="Meyer B.J."/>
            <person name="Haag E.S."/>
        </authorList>
    </citation>
    <scope>NUCLEOTIDE SEQUENCE [LARGE SCALE GENOMIC DNA]</scope>
    <source>
        <strain evidence="3">JU1422</strain>
    </source>
</reference>
<dbReference type="EMBL" id="PDUG01000006">
    <property type="protein sequence ID" value="PIC16826.1"/>
    <property type="molecule type" value="Genomic_DNA"/>
</dbReference>
<keyword evidence="3" id="KW-1185">Reference proteome</keyword>
<proteinExistence type="predicted"/>
<feature type="chain" id="PRO_5013774653" description="Phospholipase A2 domain-containing protein" evidence="1">
    <location>
        <begin position="16"/>
        <end position="117"/>
    </location>
</feature>
<keyword evidence="1" id="KW-0732">Signal</keyword>
<feature type="signal peptide" evidence="1">
    <location>
        <begin position="1"/>
        <end position="15"/>
    </location>
</feature>
<evidence type="ECO:0000313" key="3">
    <source>
        <dbReference type="Proteomes" id="UP000230233"/>
    </source>
</evidence>
<evidence type="ECO:0008006" key="4">
    <source>
        <dbReference type="Google" id="ProtNLM"/>
    </source>
</evidence>
<evidence type="ECO:0000256" key="1">
    <source>
        <dbReference type="SAM" id="SignalP"/>
    </source>
</evidence>
<dbReference type="OrthoDB" id="5864212at2759"/>
<protein>
    <recommendedName>
        <fullName evidence="4">Phospholipase A2 domain-containing protein</fullName>
    </recommendedName>
</protein>
<accession>A0A2G5SPR5</accession>
<dbReference type="InterPro" id="IPR053322">
    <property type="entry name" value="PLA2-like"/>
</dbReference>
<dbReference type="PANTHER" id="PTHR34228:SF5">
    <property type="entry name" value="PHOSPHOLIPASE A(2)-RELATED"/>
    <property type="match status" value="1"/>
</dbReference>
<name>A0A2G5SPR5_9PELO</name>
<dbReference type="Proteomes" id="UP000230233">
    <property type="component" value="Chromosome X"/>
</dbReference>
<dbReference type="AlphaFoldDB" id="A0A2G5SPR5"/>
<organism evidence="2 3">
    <name type="scientific">Caenorhabditis nigoni</name>
    <dbReference type="NCBI Taxonomy" id="1611254"/>
    <lineage>
        <taxon>Eukaryota</taxon>
        <taxon>Metazoa</taxon>
        <taxon>Ecdysozoa</taxon>
        <taxon>Nematoda</taxon>
        <taxon>Chromadorea</taxon>
        <taxon>Rhabditida</taxon>
        <taxon>Rhabditina</taxon>
        <taxon>Rhabditomorpha</taxon>
        <taxon>Rhabditoidea</taxon>
        <taxon>Rhabditidae</taxon>
        <taxon>Peloderinae</taxon>
        <taxon>Caenorhabditis</taxon>
    </lineage>
</organism>